<evidence type="ECO:0000313" key="2">
    <source>
        <dbReference type="EMBL" id="NBI33806.1"/>
    </source>
</evidence>
<dbReference type="PANTHER" id="PTHR34135">
    <property type="entry name" value="LYSOZYME"/>
    <property type="match status" value="1"/>
</dbReference>
<gene>
    <name evidence="2" type="ORF">D1639_01895</name>
</gene>
<comment type="similarity">
    <text evidence="1">Belongs to the glycosyl hydrolase 25 family.</text>
</comment>
<dbReference type="GO" id="GO:0009253">
    <property type="term" value="P:peptidoglycan catabolic process"/>
    <property type="evidence" value="ECO:0007669"/>
    <property type="project" value="InterPro"/>
</dbReference>
<dbReference type="InterPro" id="IPR002053">
    <property type="entry name" value="Glyco_hydro_25"/>
</dbReference>
<dbReference type="GO" id="GO:0016998">
    <property type="term" value="P:cell wall macromolecule catabolic process"/>
    <property type="evidence" value="ECO:0007669"/>
    <property type="project" value="InterPro"/>
</dbReference>
<dbReference type="EMBL" id="QWKH01000007">
    <property type="protein sequence ID" value="NBI33806.1"/>
    <property type="molecule type" value="Genomic_DNA"/>
</dbReference>
<dbReference type="AlphaFoldDB" id="A0A7C9NUX0"/>
<sequence length="211" mass="22735">MVYYEDGQVASQTGVDVSEHQGWIDWNAVAGDGVDFAYVRVGNRGFTEGVVSVDDYFEYNLGAASEAGLDVGAYFFSQAVNADEAREEAQFVIDQLNGRELALPIAYDHELVAAEGARANAVDRATMTECAKAFCDAVEAAGYSAVIYGNLHDLTRYHLSQLTAYPLWLAEYDVAAPTAPLSIVMWQYTSSGTVAGIDGAVDMNVRFTGAL</sequence>
<dbReference type="PANTHER" id="PTHR34135:SF2">
    <property type="entry name" value="LYSOZYME"/>
    <property type="match status" value="1"/>
</dbReference>
<dbReference type="Pfam" id="PF01183">
    <property type="entry name" value="Glyco_hydro_25"/>
    <property type="match status" value="1"/>
</dbReference>
<dbReference type="InterPro" id="IPR017853">
    <property type="entry name" value="GH"/>
</dbReference>
<evidence type="ECO:0000256" key="1">
    <source>
        <dbReference type="ARBA" id="ARBA00010646"/>
    </source>
</evidence>
<dbReference type="CDD" id="cd06414">
    <property type="entry name" value="GH25_LytC-like"/>
    <property type="match status" value="1"/>
</dbReference>
<dbReference type="GO" id="GO:0003796">
    <property type="term" value="F:lysozyme activity"/>
    <property type="evidence" value="ECO:0007669"/>
    <property type="project" value="InterPro"/>
</dbReference>
<name>A0A7C9NUX0_9BACT</name>
<reference evidence="2" key="1">
    <citation type="submission" date="2018-08" db="EMBL/GenBank/DDBJ databases">
        <title>Murine metabolic-syndrome-specific gut microbial biobank.</title>
        <authorList>
            <person name="Liu C."/>
        </authorList>
    </citation>
    <scope>NUCLEOTIDE SEQUENCE [LARGE SCALE GENOMIC DNA]</scope>
    <source>
        <strain evidence="2">Z82</strain>
    </source>
</reference>
<accession>A0A7C9NUX0</accession>
<organism evidence="2">
    <name type="scientific">Muribaculaceae bacterium Z82</name>
    <dbReference type="NCBI Taxonomy" id="2304548"/>
    <lineage>
        <taxon>Bacteria</taxon>
        <taxon>Pseudomonadati</taxon>
        <taxon>Bacteroidota</taxon>
        <taxon>Bacteroidia</taxon>
        <taxon>Bacteroidales</taxon>
        <taxon>Muribaculaceae</taxon>
    </lineage>
</organism>
<dbReference type="PROSITE" id="PS51904">
    <property type="entry name" value="GLYCOSYL_HYDROL_F25_2"/>
    <property type="match status" value="1"/>
</dbReference>
<keyword evidence="2" id="KW-0378">Hydrolase</keyword>
<comment type="caution">
    <text evidence="2">The sequence shown here is derived from an EMBL/GenBank/DDBJ whole genome shotgun (WGS) entry which is preliminary data.</text>
</comment>
<dbReference type="SUPFAM" id="SSF51445">
    <property type="entry name" value="(Trans)glycosidases"/>
    <property type="match status" value="1"/>
</dbReference>
<dbReference type="GO" id="GO:0016052">
    <property type="term" value="P:carbohydrate catabolic process"/>
    <property type="evidence" value="ECO:0007669"/>
    <property type="project" value="TreeGrafter"/>
</dbReference>
<dbReference type="Gene3D" id="3.20.20.80">
    <property type="entry name" value="Glycosidases"/>
    <property type="match status" value="1"/>
</dbReference>
<protein>
    <submittedName>
        <fullName evidence="2">Glycoside hydrolase</fullName>
    </submittedName>
</protein>
<proteinExistence type="inferred from homology"/>